<evidence type="ECO:0000256" key="5">
    <source>
        <dbReference type="ARBA" id="ARBA00022989"/>
    </source>
</evidence>
<dbReference type="SMART" id="SM01190">
    <property type="entry name" value="EMP24_GP25L"/>
    <property type="match status" value="1"/>
</dbReference>
<dbReference type="PROSITE" id="PS50866">
    <property type="entry name" value="GOLD"/>
    <property type="match status" value="1"/>
</dbReference>
<evidence type="ECO:0000256" key="4">
    <source>
        <dbReference type="ARBA" id="ARBA00022729"/>
    </source>
</evidence>
<evidence type="ECO:0000256" key="1">
    <source>
        <dbReference type="ARBA" id="ARBA00004479"/>
    </source>
</evidence>
<evidence type="ECO:0000259" key="10">
    <source>
        <dbReference type="PROSITE" id="PS50866"/>
    </source>
</evidence>
<dbReference type="Pfam" id="PF01105">
    <property type="entry name" value="EMP24_GP25L"/>
    <property type="match status" value="1"/>
</dbReference>
<evidence type="ECO:0000256" key="2">
    <source>
        <dbReference type="ARBA" id="ARBA00007104"/>
    </source>
</evidence>
<dbReference type="STRING" id="478820.A0A196SF35"/>
<dbReference type="GO" id="GO:0016020">
    <property type="term" value="C:membrane"/>
    <property type="evidence" value="ECO:0007669"/>
    <property type="project" value="UniProtKB-SubCell"/>
</dbReference>
<feature type="signal peptide" evidence="9">
    <location>
        <begin position="1"/>
        <end position="18"/>
    </location>
</feature>
<evidence type="ECO:0000313" key="11">
    <source>
        <dbReference type="EMBL" id="OAO14757.1"/>
    </source>
</evidence>
<organism evidence="11 12">
    <name type="scientific">Blastocystis sp. subtype 1 (strain ATCC 50177 / NandII)</name>
    <dbReference type="NCBI Taxonomy" id="478820"/>
    <lineage>
        <taxon>Eukaryota</taxon>
        <taxon>Sar</taxon>
        <taxon>Stramenopiles</taxon>
        <taxon>Bigyra</taxon>
        <taxon>Opalozoa</taxon>
        <taxon>Opalinata</taxon>
        <taxon>Blastocystidae</taxon>
        <taxon>Blastocystis</taxon>
    </lineage>
</organism>
<evidence type="ECO:0000256" key="3">
    <source>
        <dbReference type="ARBA" id="ARBA00022692"/>
    </source>
</evidence>
<dbReference type="OrthoDB" id="62956at2759"/>
<protein>
    <recommendedName>
        <fullName evidence="10">GOLD domain-containing protein</fullName>
    </recommendedName>
</protein>
<evidence type="ECO:0000256" key="9">
    <source>
        <dbReference type="SAM" id="SignalP"/>
    </source>
</evidence>
<keyword evidence="5 8" id="KW-1133">Transmembrane helix</keyword>
<dbReference type="Proteomes" id="UP000078348">
    <property type="component" value="Unassembled WGS sequence"/>
</dbReference>
<name>A0A196SF35_BLAHN</name>
<dbReference type="PANTHER" id="PTHR22811">
    <property type="entry name" value="TRANSMEMBRANE EMP24 DOMAIN-CONTAINING PROTEIN"/>
    <property type="match status" value="1"/>
</dbReference>
<evidence type="ECO:0000256" key="7">
    <source>
        <dbReference type="RuleBase" id="RU003827"/>
    </source>
</evidence>
<evidence type="ECO:0000256" key="6">
    <source>
        <dbReference type="ARBA" id="ARBA00023136"/>
    </source>
</evidence>
<keyword evidence="3 7" id="KW-0812">Transmembrane</keyword>
<sequence>MRITLALVLFCIATCVIIEVPVGEKRCLYDEMAVGHRPQLYVNVVEGGKHDIHFTVVSIGRDETLVDVMMGTDPSHPAIYRDVDFEIPYFAEYMFCLDNDKTQFSNEVKRVELRLEEGDTYDSLNDDNAELLKDEDIIHIGDSMKEIKEMTEEIKGKQAAYRLQEEDRRDSVMKTHDRVSAINIIEISAFFLFSVIQILVIRRWFSSKKPLLG</sequence>
<keyword evidence="12" id="KW-1185">Reference proteome</keyword>
<reference evidence="11 12" key="1">
    <citation type="submission" date="2016-05" db="EMBL/GenBank/DDBJ databases">
        <title>Nuclear genome of Blastocystis sp. subtype 1 NandII.</title>
        <authorList>
            <person name="Gentekaki E."/>
            <person name="Curtis B."/>
            <person name="Stairs C."/>
            <person name="Eme L."/>
            <person name="Herman E."/>
            <person name="Klimes V."/>
            <person name="Arias M.C."/>
            <person name="Elias M."/>
            <person name="Hilliou F."/>
            <person name="Klute M."/>
            <person name="Malik S.-B."/>
            <person name="Pightling A."/>
            <person name="Rachubinski R."/>
            <person name="Salas D."/>
            <person name="Schlacht A."/>
            <person name="Suga H."/>
            <person name="Archibald J."/>
            <person name="Ball S.G."/>
            <person name="Clark G."/>
            <person name="Dacks J."/>
            <person name="Van Der Giezen M."/>
            <person name="Tsaousis A."/>
            <person name="Roger A."/>
        </authorList>
    </citation>
    <scope>NUCLEOTIDE SEQUENCE [LARGE SCALE GENOMIC DNA]</scope>
    <source>
        <strain evidence="12">ATCC 50177 / NandII</strain>
    </source>
</reference>
<accession>A0A196SF35</accession>
<comment type="caution">
    <text evidence="11">The sequence shown here is derived from an EMBL/GenBank/DDBJ whole genome shotgun (WGS) entry which is preliminary data.</text>
</comment>
<feature type="transmembrane region" description="Helical" evidence="8">
    <location>
        <begin position="181"/>
        <end position="201"/>
    </location>
</feature>
<evidence type="ECO:0000256" key="8">
    <source>
        <dbReference type="SAM" id="Phobius"/>
    </source>
</evidence>
<keyword evidence="4 9" id="KW-0732">Signal</keyword>
<feature type="chain" id="PRO_5008274582" description="GOLD domain-containing protein" evidence="9">
    <location>
        <begin position="19"/>
        <end position="213"/>
    </location>
</feature>
<dbReference type="InterPro" id="IPR015720">
    <property type="entry name" value="Emp24-like"/>
</dbReference>
<comment type="subcellular location">
    <subcellularLocation>
        <location evidence="1 7">Membrane</location>
        <topology evidence="1 7">Single-pass type I membrane protein</topology>
    </subcellularLocation>
</comment>
<dbReference type="AlphaFoldDB" id="A0A196SF35"/>
<proteinExistence type="inferred from homology"/>
<comment type="similarity">
    <text evidence="2 7">Belongs to the EMP24/GP25L family.</text>
</comment>
<dbReference type="EMBL" id="LXWW01000210">
    <property type="protein sequence ID" value="OAO14757.1"/>
    <property type="molecule type" value="Genomic_DNA"/>
</dbReference>
<feature type="domain" description="GOLD" evidence="10">
    <location>
        <begin position="25"/>
        <end position="117"/>
    </location>
</feature>
<gene>
    <name evidence="11" type="ORF">AV274_3460</name>
</gene>
<dbReference type="InterPro" id="IPR009038">
    <property type="entry name" value="GOLD_dom"/>
</dbReference>
<keyword evidence="6 8" id="KW-0472">Membrane</keyword>
<evidence type="ECO:0000313" key="12">
    <source>
        <dbReference type="Proteomes" id="UP000078348"/>
    </source>
</evidence>